<evidence type="ECO:0008006" key="4">
    <source>
        <dbReference type="Google" id="ProtNLM"/>
    </source>
</evidence>
<feature type="region of interest" description="Disordered" evidence="1">
    <location>
        <begin position="1"/>
        <end position="55"/>
    </location>
</feature>
<dbReference type="AlphaFoldDB" id="A0A8S1MZQ2"/>
<evidence type="ECO:0000313" key="3">
    <source>
        <dbReference type="Proteomes" id="UP000692954"/>
    </source>
</evidence>
<dbReference type="Proteomes" id="UP000692954">
    <property type="component" value="Unassembled WGS sequence"/>
</dbReference>
<protein>
    <recommendedName>
        <fullName evidence="4">RanBD1 domain-containing protein</fullName>
    </recommendedName>
</protein>
<sequence length="274" mass="31173">MAEHSVDLKSKLDDSIKGVEDIEPQQEKDSNQIQDKKQEKQETQTSEKKDGGQLESLFKNNGTNLFNTLGMTLNQNGSLFGSSQPNTGLFANINKQEPNNNGIDLTKPGPSLFGIDFKVHKSDDSDGAEDVGGEEEQKPDDEEPKQIEMKYDYSTQTDQLFVSDIEKFRRNTNDVLEKGTVALEKSKESDSFYFIYRNQIQQILYTGQLFKGISEIKPLGSKQENVLLRAISRKQQQMTQSQNKDPVQIDSLKVMFKEKEKADLFKEKIQNVFK</sequence>
<evidence type="ECO:0000256" key="1">
    <source>
        <dbReference type="SAM" id="MobiDB-lite"/>
    </source>
</evidence>
<organism evidence="2 3">
    <name type="scientific">Paramecium sonneborni</name>
    <dbReference type="NCBI Taxonomy" id="65129"/>
    <lineage>
        <taxon>Eukaryota</taxon>
        <taxon>Sar</taxon>
        <taxon>Alveolata</taxon>
        <taxon>Ciliophora</taxon>
        <taxon>Intramacronucleata</taxon>
        <taxon>Oligohymenophorea</taxon>
        <taxon>Peniculida</taxon>
        <taxon>Parameciidae</taxon>
        <taxon>Paramecium</taxon>
    </lineage>
</organism>
<dbReference type="EMBL" id="CAJJDN010000045">
    <property type="protein sequence ID" value="CAD8083571.1"/>
    <property type="molecule type" value="Genomic_DNA"/>
</dbReference>
<evidence type="ECO:0000313" key="2">
    <source>
        <dbReference type="EMBL" id="CAD8083571.1"/>
    </source>
</evidence>
<proteinExistence type="predicted"/>
<feature type="region of interest" description="Disordered" evidence="1">
    <location>
        <begin position="119"/>
        <end position="145"/>
    </location>
</feature>
<dbReference type="OrthoDB" id="311001at2759"/>
<comment type="caution">
    <text evidence="2">The sequence shown here is derived from an EMBL/GenBank/DDBJ whole genome shotgun (WGS) entry which is preliminary data.</text>
</comment>
<reference evidence="2" key="1">
    <citation type="submission" date="2021-01" db="EMBL/GenBank/DDBJ databases">
        <authorList>
            <consortium name="Genoscope - CEA"/>
            <person name="William W."/>
        </authorList>
    </citation>
    <scope>NUCLEOTIDE SEQUENCE</scope>
</reference>
<name>A0A8S1MZQ2_9CILI</name>
<keyword evidence="3" id="KW-1185">Reference proteome</keyword>
<feature type="compositionally biased region" description="Acidic residues" evidence="1">
    <location>
        <begin position="125"/>
        <end position="143"/>
    </location>
</feature>
<gene>
    <name evidence="2" type="ORF">PSON_ATCC_30995.1.T0450154</name>
</gene>
<accession>A0A8S1MZQ2</accession>
<feature type="compositionally biased region" description="Basic and acidic residues" evidence="1">
    <location>
        <begin position="1"/>
        <end position="52"/>
    </location>
</feature>